<dbReference type="PANTHER" id="PTHR43739">
    <property type="entry name" value="XYLOGLUCANASE (EUROFUNG)"/>
    <property type="match status" value="1"/>
</dbReference>
<evidence type="ECO:0000256" key="1">
    <source>
        <dbReference type="SAM" id="MobiDB-lite"/>
    </source>
</evidence>
<keyword evidence="2" id="KW-0732">Signal</keyword>
<proteinExistence type="predicted"/>
<feature type="signal peptide" evidence="2">
    <location>
        <begin position="1"/>
        <end position="26"/>
    </location>
</feature>
<dbReference type="SUPFAM" id="SSF110296">
    <property type="entry name" value="Oligoxyloglucan reducing end-specific cellobiohydrolase"/>
    <property type="match status" value="1"/>
</dbReference>
<evidence type="ECO:0008006" key="5">
    <source>
        <dbReference type="Google" id="ProtNLM"/>
    </source>
</evidence>
<evidence type="ECO:0000313" key="3">
    <source>
        <dbReference type="EMBL" id="OJH35280.1"/>
    </source>
</evidence>
<comment type="caution">
    <text evidence="3">The sequence shown here is derived from an EMBL/GenBank/DDBJ whole genome shotgun (WGS) entry which is preliminary data.</text>
</comment>
<dbReference type="Gene3D" id="2.130.10.10">
    <property type="entry name" value="YVTN repeat-like/Quinoprotein amine dehydrogenase"/>
    <property type="match status" value="1"/>
</dbReference>
<dbReference type="InterPro" id="IPR015943">
    <property type="entry name" value="WD40/YVTN_repeat-like_dom_sf"/>
</dbReference>
<reference evidence="4" key="1">
    <citation type="submission" date="2016-11" db="EMBL/GenBank/DDBJ databases">
        <authorList>
            <person name="Shukria A."/>
            <person name="Stevens D.C."/>
        </authorList>
    </citation>
    <scope>NUCLEOTIDE SEQUENCE [LARGE SCALE GENOMIC DNA]</scope>
    <source>
        <strain evidence="4">Cbfe23</strain>
    </source>
</reference>
<dbReference type="InterPro" id="IPR052025">
    <property type="entry name" value="Xyloglucanase_GH74"/>
</dbReference>
<name>A0A1L9AZ43_9BACT</name>
<dbReference type="CDD" id="cd15482">
    <property type="entry name" value="Sialidase_non-viral"/>
    <property type="match status" value="1"/>
</dbReference>
<evidence type="ECO:0000313" key="4">
    <source>
        <dbReference type="Proteomes" id="UP000182229"/>
    </source>
</evidence>
<protein>
    <recommendedName>
        <fullName evidence="5">Sortilin N-terminal domain-containing protein</fullName>
    </recommendedName>
</protein>
<gene>
    <name evidence="3" type="ORF">BON30_40245</name>
</gene>
<dbReference type="EMBL" id="MPIN01000015">
    <property type="protein sequence ID" value="OJH35280.1"/>
    <property type="molecule type" value="Genomic_DNA"/>
</dbReference>
<organism evidence="3 4">
    <name type="scientific">Cystobacter ferrugineus</name>
    <dbReference type="NCBI Taxonomy" id="83449"/>
    <lineage>
        <taxon>Bacteria</taxon>
        <taxon>Pseudomonadati</taxon>
        <taxon>Myxococcota</taxon>
        <taxon>Myxococcia</taxon>
        <taxon>Myxococcales</taxon>
        <taxon>Cystobacterineae</taxon>
        <taxon>Archangiaceae</taxon>
        <taxon>Cystobacter</taxon>
    </lineage>
</organism>
<dbReference type="PANTHER" id="PTHR43739:SF5">
    <property type="entry name" value="EXO-ALPHA-SIALIDASE"/>
    <property type="match status" value="1"/>
</dbReference>
<reference evidence="3 4" key="2">
    <citation type="submission" date="2016-12" db="EMBL/GenBank/DDBJ databases">
        <title>Draft Genome Sequence of Cystobacter ferrugineus Strain Cbfe23.</title>
        <authorList>
            <person name="Akbar S."/>
            <person name="Dowd S.E."/>
            <person name="Stevens D.C."/>
        </authorList>
    </citation>
    <scope>NUCLEOTIDE SEQUENCE [LARGE SCALE GENOMIC DNA]</scope>
    <source>
        <strain evidence="3 4">Cbfe23</strain>
    </source>
</reference>
<dbReference type="GO" id="GO:0010411">
    <property type="term" value="P:xyloglucan metabolic process"/>
    <property type="evidence" value="ECO:0007669"/>
    <property type="project" value="TreeGrafter"/>
</dbReference>
<feature type="compositionally biased region" description="Pro residues" evidence="1">
    <location>
        <begin position="402"/>
        <end position="413"/>
    </location>
</feature>
<keyword evidence="4" id="KW-1185">Reference proteome</keyword>
<sequence length="440" mass="47505">MMTVPSLIRRGVSLALLTPWAVPALAHNGYPDTTSVTLRQGYPEEMLLGATFGAVITHNGGASWHWICPQALGIGGWSPESYLWQADGTLMAATGAALIRSRDGGCTWAPHPFFTPPDRPQAALWPKSLASLPSQPSRLWVSTGRPGQNNALYRSDDGGETFTPTSLQSTTEVFPSVMVAPSDPRRLYVSASTPTGPRLYRSDDEGLSWRSFPSPFPENLADAKPYDLFVLRVSDHDPDRLWARISAGFWTYVLESRDGGQRFRSIVHPAGQAEDGIDEALMGVEVSEDGDTLWAATPTRLFRVRSGETFATLLSLPTGNACVERENGVLFVCGASRLHDWALATTPDEGLTYTPLLDLPDMQPSACPVGTPARDVCQPLWPQFAALVEADPLLTSGGDAGTPPPYEPPPPPRKGCSATEGLLPAAVLLALPLLRRSRRP</sequence>
<dbReference type="AlphaFoldDB" id="A0A1L9AZ43"/>
<accession>A0A1L9AZ43</accession>
<feature type="region of interest" description="Disordered" evidence="1">
    <location>
        <begin position="393"/>
        <end position="418"/>
    </location>
</feature>
<dbReference type="Proteomes" id="UP000182229">
    <property type="component" value="Unassembled WGS sequence"/>
</dbReference>
<evidence type="ECO:0000256" key="2">
    <source>
        <dbReference type="SAM" id="SignalP"/>
    </source>
</evidence>
<feature type="chain" id="PRO_5012453972" description="Sortilin N-terminal domain-containing protein" evidence="2">
    <location>
        <begin position="27"/>
        <end position="440"/>
    </location>
</feature>
<dbReference type="STRING" id="83449.BON30_40245"/>